<dbReference type="FunFam" id="3.30.70.2570:FF:000001">
    <property type="entry name" value="Translation factor GUF1, mitochondrial"/>
    <property type="match status" value="1"/>
</dbReference>
<dbReference type="FunFam" id="2.40.30.10:FF:000015">
    <property type="entry name" value="Translation factor GUF1, mitochondrial"/>
    <property type="match status" value="1"/>
</dbReference>
<keyword evidence="7 12" id="KW-0472">Membrane</keyword>
<dbReference type="PRINTS" id="PR00315">
    <property type="entry name" value="ELONGATNFCT"/>
</dbReference>
<evidence type="ECO:0000256" key="6">
    <source>
        <dbReference type="ARBA" id="ARBA00023134"/>
    </source>
</evidence>
<dbReference type="GO" id="GO:0005525">
    <property type="term" value="F:GTP binding"/>
    <property type="evidence" value="ECO:0007669"/>
    <property type="project" value="UniProtKB-UniRule"/>
</dbReference>
<evidence type="ECO:0000256" key="7">
    <source>
        <dbReference type="ARBA" id="ARBA00023136"/>
    </source>
</evidence>
<evidence type="ECO:0000256" key="4">
    <source>
        <dbReference type="ARBA" id="ARBA00022801"/>
    </source>
</evidence>
<dbReference type="InterPro" id="IPR038363">
    <property type="entry name" value="LepA_C_sf"/>
</dbReference>
<sequence>MTAHRIENIRNFSIVAHIDHGKSTLADRLIQQTGTVAARDMVEQVLDSMDIERERGITIKANTVRLEYKAKDGKTYILNLMDTPGHVDFAYEVSRSLAACEGSLLVVDASQGVEAQTLANVYHALDAGHEIVPVLNKIDLPAAEPERIKEQIEEVIGLDASNAVAISAKTGLNIEAVLEAIVARLPPPTGDETAPLKALLVDSWYDAYLGVVVLVRVLDGFIKKGQRIRMMAADAAYEVDRIGVFTPKMTDAEQLGPGEVGFITAQIKQVADTRVGDTITDDKRPTAEALPGFKPAQPVVFCGLFPVDAADFEDLRAAMGKLRLNDASFSYEMETSAALGFGFRCGFLGLLHLEIIQERLEREFNLDLIATAPSVIYKIVLNDKTTLEMHNPADMPDPVRIAEIQEPWIKATILTPDDYLGSILKLCQDRRGTQVDLNYVGKRAMVVYELPLNEVVFDFYDRLKSISKGYASFDYTLTDYRPGDLVKMSILVNGEPVDALSMLVHRDRAESRGRAMVEKLRELIPPHMFQIPVQAAIGAKIIARETIRALRKDVTAKCYGGDATRKRKLLDKQKAGKKRMRQFGKVEIPQEAFIAALKMDS</sequence>
<evidence type="ECO:0000313" key="14">
    <source>
        <dbReference type="EMBL" id="RBP12865.1"/>
    </source>
</evidence>
<dbReference type="Gene3D" id="3.30.70.240">
    <property type="match status" value="1"/>
</dbReference>
<evidence type="ECO:0000256" key="10">
    <source>
        <dbReference type="ARBA" id="ARBA00061052"/>
    </source>
</evidence>
<dbReference type="EC" id="3.6.5.n1" evidence="11 12"/>
<dbReference type="InterPro" id="IPR000640">
    <property type="entry name" value="EFG_V-like"/>
</dbReference>
<accession>A0A366FGL5</accession>
<comment type="function">
    <text evidence="9 12">Required for accurate and efficient protein synthesis under certain stress conditions. May act as a fidelity factor of the translation reaction, by catalyzing a one-codon backward translocation of tRNAs on improperly translocated ribosomes. Back-translocation proceeds from a post-translocation (POST) complex to a pre-translocation (PRE) complex, thus giving elongation factor G a second chance to translocate the tRNAs correctly. Binds to ribosomes in a GTP-dependent manner.</text>
</comment>
<dbReference type="GO" id="GO:0045727">
    <property type="term" value="P:positive regulation of translation"/>
    <property type="evidence" value="ECO:0007669"/>
    <property type="project" value="UniProtKB-UniRule"/>
</dbReference>
<keyword evidence="15" id="KW-1185">Reference proteome</keyword>
<feature type="binding site" evidence="12">
    <location>
        <begin position="136"/>
        <end position="139"/>
    </location>
    <ligand>
        <name>GTP</name>
        <dbReference type="ChEBI" id="CHEBI:37565"/>
    </ligand>
</feature>
<dbReference type="SUPFAM" id="SSF54980">
    <property type="entry name" value="EF-G C-terminal domain-like"/>
    <property type="match status" value="2"/>
</dbReference>
<dbReference type="FunFam" id="3.40.50.300:FF:000078">
    <property type="entry name" value="Elongation factor 4"/>
    <property type="match status" value="1"/>
</dbReference>
<dbReference type="GO" id="GO:0005886">
    <property type="term" value="C:plasma membrane"/>
    <property type="evidence" value="ECO:0007669"/>
    <property type="project" value="UniProtKB-SubCell"/>
</dbReference>
<dbReference type="Proteomes" id="UP000253529">
    <property type="component" value="Unassembled WGS sequence"/>
</dbReference>
<evidence type="ECO:0000259" key="13">
    <source>
        <dbReference type="PROSITE" id="PS51722"/>
    </source>
</evidence>
<dbReference type="InterPro" id="IPR004161">
    <property type="entry name" value="EFTu-like_2"/>
</dbReference>
<dbReference type="GO" id="GO:0043022">
    <property type="term" value="F:ribosome binding"/>
    <property type="evidence" value="ECO:0007669"/>
    <property type="project" value="UniProtKB-UniRule"/>
</dbReference>
<feature type="binding site" evidence="12">
    <location>
        <begin position="19"/>
        <end position="24"/>
    </location>
    <ligand>
        <name>GTP</name>
        <dbReference type="ChEBI" id="CHEBI:37565"/>
    </ligand>
</feature>
<dbReference type="NCBIfam" id="TIGR00231">
    <property type="entry name" value="small_GTP"/>
    <property type="match status" value="1"/>
</dbReference>
<comment type="similarity">
    <text evidence="10">Belongs to the GTP-binding elongation factor family. LepA subfamily.</text>
</comment>
<dbReference type="CDD" id="cd03709">
    <property type="entry name" value="lepA_C"/>
    <property type="match status" value="1"/>
</dbReference>
<gene>
    <name evidence="12" type="primary">lepA</name>
    <name evidence="14" type="ORF">DFR50_11354</name>
</gene>
<evidence type="ECO:0000256" key="11">
    <source>
        <dbReference type="ARBA" id="ARBA00066744"/>
    </source>
</evidence>
<evidence type="ECO:0000256" key="3">
    <source>
        <dbReference type="ARBA" id="ARBA00022741"/>
    </source>
</evidence>
<dbReference type="FunFam" id="3.30.70.240:FF:000007">
    <property type="entry name" value="Translation factor GUF1, mitochondrial"/>
    <property type="match status" value="1"/>
</dbReference>
<name>A0A366FGL5_9HYPH</name>
<feature type="domain" description="Tr-type G" evidence="13">
    <location>
        <begin position="7"/>
        <end position="189"/>
    </location>
</feature>
<dbReference type="NCBIfam" id="TIGR01393">
    <property type="entry name" value="lepA"/>
    <property type="match status" value="1"/>
</dbReference>
<dbReference type="Gene3D" id="3.30.70.2570">
    <property type="entry name" value="Elongation factor 4, C-terminal domain"/>
    <property type="match status" value="1"/>
</dbReference>
<dbReference type="PROSITE" id="PS51722">
    <property type="entry name" value="G_TR_2"/>
    <property type="match status" value="1"/>
</dbReference>
<dbReference type="CDD" id="cd16260">
    <property type="entry name" value="EF4_III"/>
    <property type="match status" value="1"/>
</dbReference>
<dbReference type="SUPFAM" id="SSF50447">
    <property type="entry name" value="Translation proteins"/>
    <property type="match status" value="1"/>
</dbReference>
<comment type="catalytic activity">
    <reaction evidence="8 12">
        <text>GTP + H2O = GDP + phosphate + H(+)</text>
        <dbReference type="Rhea" id="RHEA:19669"/>
        <dbReference type="ChEBI" id="CHEBI:15377"/>
        <dbReference type="ChEBI" id="CHEBI:15378"/>
        <dbReference type="ChEBI" id="CHEBI:37565"/>
        <dbReference type="ChEBI" id="CHEBI:43474"/>
        <dbReference type="ChEBI" id="CHEBI:58189"/>
        <dbReference type="EC" id="3.6.5.n1"/>
    </reaction>
</comment>
<comment type="similarity">
    <text evidence="1 12">Belongs to the TRAFAC class translation factor GTPase superfamily. Classic translation factor GTPase family. LepA subfamily.</text>
</comment>
<dbReference type="InterPro" id="IPR027417">
    <property type="entry name" value="P-loop_NTPase"/>
</dbReference>
<dbReference type="OrthoDB" id="9802948at2"/>
<dbReference type="SUPFAM" id="SSF52540">
    <property type="entry name" value="P-loop containing nucleoside triphosphate hydrolases"/>
    <property type="match status" value="1"/>
</dbReference>
<dbReference type="GO" id="GO:0003924">
    <property type="term" value="F:GTPase activity"/>
    <property type="evidence" value="ECO:0007669"/>
    <property type="project" value="UniProtKB-UniRule"/>
</dbReference>
<comment type="caution">
    <text evidence="14">The sequence shown here is derived from an EMBL/GenBank/DDBJ whole genome shotgun (WGS) entry which is preliminary data.</text>
</comment>
<evidence type="ECO:0000256" key="8">
    <source>
        <dbReference type="ARBA" id="ARBA00050293"/>
    </source>
</evidence>
<proteinExistence type="inferred from homology"/>
<dbReference type="GO" id="GO:0003746">
    <property type="term" value="F:translation elongation factor activity"/>
    <property type="evidence" value="ECO:0007669"/>
    <property type="project" value="UniProtKB-UniRule"/>
</dbReference>
<dbReference type="AlphaFoldDB" id="A0A366FGL5"/>
<dbReference type="Gene3D" id="3.30.70.870">
    <property type="entry name" value="Elongation Factor G (Translational Gtpase), domain 3"/>
    <property type="match status" value="1"/>
</dbReference>
<dbReference type="InterPro" id="IPR035647">
    <property type="entry name" value="EFG_III/V"/>
</dbReference>
<evidence type="ECO:0000256" key="5">
    <source>
        <dbReference type="ARBA" id="ARBA00022917"/>
    </source>
</evidence>
<dbReference type="CDD" id="cd03699">
    <property type="entry name" value="EF4_II"/>
    <property type="match status" value="1"/>
</dbReference>
<dbReference type="CDD" id="cd01890">
    <property type="entry name" value="LepA"/>
    <property type="match status" value="1"/>
</dbReference>
<dbReference type="RefSeq" id="WP_113889707.1">
    <property type="nucleotide sequence ID" value="NZ_QNRK01000013.1"/>
</dbReference>
<keyword evidence="4 12" id="KW-0378">Hydrolase</keyword>
<dbReference type="InterPro" id="IPR005225">
    <property type="entry name" value="Small_GTP-bd"/>
</dbReference>
<dbReference type="InterPro" id="IPR009000">
    <property type="entry name" value="Transl_B-barrel_sf"/>
</dbReference>
<dbReference type="FunFam" id="3.30.70.870:FF:000004">
    <property type="entry name" value="Translation factor GUF1, mitochondrial"/>
    <property type="match status" value="1"/>
</dbReference>
<protein>
    <recommendedName>
        <fullName evidence="11 12">Elongation factor 4</fullName>
        <shortName evidence="12">EF-4</shortName>
        <ecNumber evidence="11 12">3.6.5.n1</ecNumber>
    </recommendedName>
    <alternativeName>
        <fullName evidence="12">Ribosomal back-translocase LepA</fullName>
    </alternativeName>
</protein>
<dbReference type="GO" id="GO:0097216">
    <property type="term" value="F:guanosine tetraphosphate binding"/>
    <property type="evidence" value="ECO:0007669"/>
    <property type="project" value="UniProtKB-ARBA"/>
</dbReference>
<dbReference type="Pfam" id="PF03144">
    <property type="entry name" value="GTP_EFTU_D2"/>
    <property type="match status" value="1"/>
</dbReference>
<evidence type="ECO:0000256" key="9">
    <source>
        <dbReference type="ARBA" id="ARBA00057626"/>
    </source>
</evidence>
<comment type="subcellular location">
    <subcellularLocation>
        <location evidence="12">Cell membrane</location>
        <topology evidence="12">Peripheral membrane protein</topology>
        <orientation evidence="12">Cytoplasmic side</orientation>
    </subcellularLocation>
</comment>
<dbReference type="PANTHER" id="PTHR43512:SF4">
    <property type="entry name" value="TRANSLATION FACTOR GUF1 HOMOLOG, CHLOROPLASTIC"/>
    <property type="match status" value="1"/>
</dbReference>
<evidence type="ECO:0000313" key="15">
    <source>
        <dbReference type="Proteomes" id="UP000253529"/>
    </source>
</evidence>
<keyword evidence="6 12" id="KW-0342">GTP-binding</keyword>
<keyword evidence="5 12" id="KW-0648">Protein biosynthesis</keyword>
<evidence type="ECO:0000256" key="1">
    <source>
        <dbReference type="ARBA" id="ARBA00005454"/>
    </source>
</evidence>
<dbReference type="InterPro" id="IPR000795">
    <property type="entry name" value="T_Tr_GTP-bd_dom"/>
</dbReference>
<dbReference type="HAMAP" id="MF_00071">
    <property type="entry name" value="LepA"/>
    <property type="match status" value="1"/>
</dbReference>
<dbReference type="InterPro" id="IPR013842">
    <property type="entry name" value="LepA_CTD"/>
</dbReference>
<keyword evidence="2 12" id="KW-1003">Cell membrane</keyword>
<evidence type="ECO:0000256" key="12">
    <source>
        <dbReference type="HAMAP-Rule" id="MF_00071"/>
    </source>
</evidence>
<dbReference type="PROSITE" id="PS00301">
    <property type="entry name" value="G_TR_1"/>
    <property type="match status" value="1"/>
</dbReference>
<dbReference type="InterPro" id="IPR006297">
    <property type="entry name" value="EF-4"/>
</dbReference>
<organism evidence="14 15">
    <name type="scientific">Roseiarcus fermentans</name>
    <dbReference type="NCBI Taxonomy" id="1473586"/>
    <lineage>
        <taxon>Bacteria</taxon>
        <taxon>Pseudomonadati</taxon>
        <taxon>Pseudomonadota</taxon>
        <taxon>Alphaproteobacteria</taxon>
        <taxon>Hyphomicrobiales</taxon>
        <taxon>Roseiarcaceae</taxon>
        <taxon>Roseiarcus</taxon>
    </lineage>
</organism>
<dbReference type="Gene3D" id="2.40.30.10">
    <property type="entry name" value="Translation factors"/>
    <property type="match status" value="1"/>
</dbReference>
<dbReference type="EMBL" id="QNRK01000013">
    <property type="protein sequence ID" value="RBP12865.1"/>
    <property type="molecule type" value="Genomic_DNA"/>
</dbReference>
<dbReference type="Gene3D" id="3.40.50.300">
    <property type="entry name" value="P-loop containing nucleotide triphosphate hydrolases"/>
    <property type="match status" value="1"/>
</dbReference>
<dbReference type="InterPro" id="IPR031157">
    <property type="entry name" value="G_TR_CS"/>
</dbReference>
<keyword evidence="3 12" id="KW-0547">Nucleotide-binding</keyword>
<dbReference type="Pfam" id="PF00009">
    <property type="entry name" value="GTP_EFTU"/>
    <property type="match status" value="1"/>
</dbReference>
<evidence type="ECO:0000256" key="2">
    <source>
        <dbReference type="ARBA" id="ARBA00022475"/>
    </source>
</evidence>
<dbReference type="Pfam" id="PF06421">
    <property type="entry name" value="LepA_C"/>
    <property type="match status" value="1"/>
</dbReference>
<dbReference type="InterPro" id="IPR035654">
    <property type="entry name" value="LepA_IV"/>
</dbReference>
<dbReference type="Pfam" id="PF00679">
    <property type="entry name" value="EFG_C"/>
    <property type="match status" value="1"/>
</dbReference>
<dbReference type="PANTHER" id="PTHR43512">
    <property type="entry name" value="TRANSLATION FACTOR GUF1-RELATED"/>
    <property type="match status" value="1"/>
</dbReference>
<reference evidence="14 15" key="1">
    <citation type="submission" date="2018-06" db="EMBL/GenBank/DDBJ databases">
        <title>Genomic Encyclopedia of Type Strains, Phase IV (KMG-IV): sequencing the most valuable type-strain genomes for metagenomic binning, comparative biology and taxonomic classification.</title>
        <authorList>
            <person name="Goeker M."/>
        </authorList>
    </citation>
    <scope>NUCLEOTIDE SEQUENCE [LARGE SCALE GENOMIC DNA]</scope>
    <source>
        <strain evidence="14 15">DSM 24875</strain>
    </source>
</reference>